<keyword evidence="4" id="KW-1185">Reference proteome</keyword>
<gene>
    <name evidence="3" type="ORF">KFE25_014206</name>
</gene>
<reference evidence="3" key="1">
    <citation type="submission" date="2021-05" db="EMBL/GenBank/DDBJ databases">
        <title>The genome of the haptophyte Pavlova lutheri (Diacronema luteri, Pavlovales) - a model for lipid biosynthesis in eukaryotic algae.</title>
        <authorList>
            <person name="Hulatt C.J."/>
            <person name="Posewitz M.C."/>
        </authorList>
    </citation>
    <scope>NUCLEOTIDE SEQUENCE</scope>
    <source>
        <strain evidence="3">NIVA-4/92</strain>
    </source>
</reference>
<accession>A0A8J5X3K6</accession>
<dbReference type="EMBL" id="JAGTXO010000035">
    <property type="protein sequence ID" value="KAG8460061.1"/>
    <property type="molecule type" value="Genomic_DNA"/>
</dbReference>
<evidence type="ECO:0000256" key="2">
    <source>
        <dbReference type="SAM" id="SignalP"/>
    </source>
</evidence>
<keyword evidence="2" id="KW-0732">Signal</keyword>
<dbReference type="AlphaFoldDB" id="A0A8J5X3K6"/>
<feature type="chain" id="PRO_5035281885" evidence="2">
    <location>
        <begin position="19"/>
        <end position="439"/>
    </location>
</feature>
<name>A0A8J5X3K6_DIALT</name>
<dbReference type="Gene3D" id="3.40.50.720">
    <property type="entry name" value="NAD(P)-binding Rossmann-like Domain"/>
    <property type="match status" value="1"/>
</dbReference>
<feature type="region of interest" description="Disordered" evidence="1">
    <location>
        <begin position="293"/>
        <end position="312"/>
    </location>
</feature>
<dbReference type="OrthoDB" id="192134at2759"/>
<protein>
    <submittedName>
        <fullName evidence="3">Uncharacterized protein</fullName>
    </submittedName>
</protein>
<feature type="signal peptide" evidence="2">
    <location>
        <begin position="1"/>
        <end position="18"/>
    </location>
</feature>
<organism evidence="3 4">
    <name type="scientific">Diacronema lutheri</name>
    <name type="common">Unicellular marine alga</name>
    <name type="synonym">Monochrysis lutheri</name>
    <dbReference type="NCBI Taxonomy" id="2081491"/>
    <lineage>
        <taxon>Eukaryota</taxon>
        <taxon>Haptista</taxon>
        <taxon>Haptophyta</taxon>
        <taxon>Pavlovophyceae</taxon>
        <taxon>Pavlovales</taxon>
        <taxon>Pavlovaceae</taxon>
        <taxon>Diacronema</taxon>
    </lineage>
</organism>
<feature type="compositionally biased region" description="Basic and acidic residues" evidence="1">
    <location>
        <begin position="387"/>
        <end position="409"/>
    </location>
</feature>
<dbReference type="OMA" id="SAVFREM"/>
<feature type="compositionally biased region" description="Gly residues" evidence="1">
    <location>
        <begin position="426"/>
        <end position="439"/>
    </location>
</feature>
<evidence type="ECO:0000313" key="4">
    <source>
        <dbReference type="Proteomes" id="UP000751190"/>
    </source>
</evidence>
<feature type="region of interest" description="Disordered" evidence="1">
    <location>
        <begin position="361"/>
        <end position="439"/>
    </location>
</feature>
<sequence>MLALVAAHALLPALGALAAPAQRTCAPSAVSRAYSPATLRRAAATMSTTGVARSGAVLVFDQTDDYFSSRDVFQQLYTHGNYARIACVSASAVRAKKMMLGREARYSGLIDALEIIEAADVTAPAVAEAAGYGIWVILNAEQSKLGAQLAAAKAAGVTRLLVTFSADGVSDAAALEATLAASGLRYTAMRTGELSKQIEGSALRIAALDAPTPAGISRTDAFRVAVEALTIDGAVGKLFALLPADKTQTSAVFREMRFAGVDRRQEVVALLSGTVDSRAIELEAEEAKKREAAEAKAKAMPSDKSLPASSQEEIEAAFARTRARAKFLAEEEAARQAAIEEKRAERMKTQSMIDARIAEVAKAKAGGGGGAREMTDDEDPRGPQKPKAQERGDGDGEGKGDGDDKKPGGGDDGGSSGGPDKKDGGNNDGGGGAGGVATV</sequence>
<evidence type="ECO:0000313" key="3">
    <source>
        <dbReference type="EMBL" id="KAG8460061.1"/>
    </source>
</evidence>
<proteinExistence type="predicted"/>
<evidence type="ECO:0000256" key="1">
    <source>
        <dbReference type="SAM" id="MobiDB-lite"/>
    </source>
</evidence>
<comment type="caution">
    <text evidence="3">The sequence shown here is derived from an EMBL/GenBank/DDBJ whole genome shotgun (WGS) entry which is preliminary data.</text>
</comment>
<dbReference type="Proteomes" id="UP000751190">
    <property type="component" value="Unassembled WGS sequence"/>
</dbReference>